<evidence type="ECO:0000313" key="2">
    <source>
        <dbReference type="EMBL" id="MBK1880147.1"/>
    </source>
</evidence>
<name>A0A934VS76_9BACT</name>
<evidence type="ECO:0000259" key="1">
    <source>
        <dbReference type="Pfam" id="PF01592"/>
    </source>
</evidence>
<keyword evidence="3" id="KW-1185">Reference proteome</keyword>
<sequence>MNPDLKKLYQETLLSHSKQPHNNHELPEAEKTTIRNPLCGDEITVYRKNGDITFTAQACTICLASASMMTQHLATLPTPEAAAFADSLVSRLKEKPETIDLPGDLAALSGVLSFPSRIRCATLPFEAYLSLDSSK</sequence>
<evidence type="ECO:0000313" key="3">
    <source>
        <dbReference type="Proteomes" id="UP000617628"/>
    </source>
</evidence>
<reference evidence="2" key="1">
    <citation type="submission" date="2021-01" db="EMBL/GenBank/DDBJ databases">
        <title>Modified the classification status of verrucomicrobia.</title>
        <authorList>
            <person name="Feng X."/>
        </authorList>
    </citation>
    <scope>NUCLEOTIDE SEQUENCE</scope>
    <source>
        <strain evidence="2">KCTC 13126</strain>
    </source>
</reference>
<dbReference type="SUPFAM" id="SSF82649">
    <property type="entry name" value="SufE/NifU"/>
    <property type="match status" value="1"/>
</dbReference>
<dbReference type="GO" id="GO:0016226">
    <property type="term" value="P:iron-sulfur cluster assembly"/>
    <property type="evidence" value="ECO:0007669"/>
    <property type="project" value="InterPro"/>
</dbReference>
<dbReference type="Proteomes" id="UP000617628">
    <property type="component" value="Unassembled WGS sequence"/>
</dbReference>
<organism evidence="2 3">
    <name type="scientific">Pelagicoccus mobilis</name>
    <dbReference type="NCBI Taxonomy" id="415221"/>
    <lineage>
        <taxon>Bacteria</taxon>
        <taxon>Pseudomonadati</taxon>
        <taxon>Verrucomicrobiota</taxon>
        <taxon>Opitutia</taxon>
        <taxon>Puniceicoccales</taxon>
        <taxon>Pelagicoccaceae</taxon>
        <taxon>Pelagicoccus</taxon>
    </lineage>
</organism>
<dbReference type="Gene3D" id="3.90.1010.10">
    <property type="match status" value="1"/>
</dbReference>
<dbReference type="Pfam" id="PF01592">
    <property type="entry name" value="NifU_N"/>
    <property type="match status" value="1"/>
</dbReference>
<protein>
    <submittedName>
        <fullName evidence="2">Iron-sulfur cluster assembly scaffold protein</fullName>
    </submittedName>
</protein>
<feature type="domain" description="NIF system FeS cluster assembly NifU N-terminal" evidence="1">
    <location>
        <begin position="9"/>
        <end position="117"/>
    </location>
</feature>
<dbReference type="InterPro" id="IPR002871">
    <property type="entry name" value="NIF_FeS_clus_asmbl_NifU_N"/>
</dbReference>
<dbReference type="AlphaFoldDB" id="A0A934VS76"/>
<dbReference type="RefSeq" id="WP_200358786.1">
    <property type="nucleotide sequence ID" value="NZ_JAENIL010000072.1"/>
</dbReference>
<proteinExistence type="predicted"/>
<dbReference type="GO" id="GO:0051536">
    <property type="term" value="F:iron-sulfur cluster binding"/>
    <property type="evidence" value="ECO:0007669"/>
    <property type="project" value="InterPro"/>
</dbReference>
<comment type="caution">
    <text evidence="2">The sequence shown here is derived from an EMBL/GenBank/DDBJ whole genome shotgun (WGS) entry which is preliminary data.</text>
</comment>
<accession>A0A934VS76</accession>
<dbReference type="GO" id="GO:0005506">
    <property type="term" value="F:iron ion binding"/>
    <property type="evidence" value="ECO:0007669"/>
    <property type="project" value="InterPro"/>
</dbReference>
<dbReference type="EMBL" id="JAENIL010000072">
    <property type="protein sequence ID" value="MBK1880147.1"/>
    <property type="molecule type" value="Genomic_DNA"/>
</dbReference>
<dbReference type="CDD" id="cd06664">
    <property type="entry name" value="IscU_like"/>
    <property type="match status" value="1"/>
</dbReference>
<gene>
    <name evidence="2" type="ORF">JIN87_24895</name>
</gene>